<dbReference type="HAMAP" id="MF_03193">
    <property type="entry name" value="COQ6_monooxygenase"/>
    <property type="match status" value="1"/>
</dbReference>
<feature type="non-terminal residue" evidence="13">
    <location>
        <position position="465"/>
    </location>
</feature>
<dbReference type="FunFam" id="3.50.50.60:FF:000086">
    <property type="entry name" value="Ubiquinone biosynthesis monooxygenase COQ6, mitochondrial"/>
    <property type="match status" value="1"/>
</dbReference>
<dbReference type="GO" id="GO:0006744">
    <property type="term" value="P:ubiquinone biosynthetic process"/>
    <property type="evidence" value="ECO:0007669"/>
    <property type="project" value="UniProtKB-KW"/>
</dbReference>
<keyword evidence="5" id="KW-0999">Mitochondrion inner membrane</keyword>
<keyword evidence="10" id="KW-0496">Mitochondrion</keyword>
<sequence>MMRPMQSSRLSRTLFPRLFKDRNVYWKGRWLSSSPNSRNERTGDAGSHFDIVISGGGMVGFAMACAMGQSRRLSDRRILLLEGAPKKTWQLPEEFSNRVCALNRHTQKLFKKLGVWDRITNMRLQPVRRMQVWESCSEAMITFDETDEDGCVAHIVENDVILNAIKAQVPDTVKVEYSSKIKGYSLPKDTSTRVNISLEDGRLLSTDLLIGADGMKSLVRETMGSRYLAWEYDQMGIVATLHLSEATENTVAWQRFLPTGPVALLPLSDDRSSLVWSTTRENAKMLLKLSDEEFTDALNRAMWDDSKSDPRLQSVHERWMKILETFVPARGADVRQLPSSISGVATKSRGAFPLGLGHSVMYVAPRVALIGDAAHRVHPLAGQGVNLGFGDVSCLLKTLESSVFLGNDIGDERELYKYESERQKHNVVTMASIDGLYRLYSTTAPPIVLARSLGLSTINLLPPVK</sequence>
<evidence type="ECO:0000313" key="13">
    <source>
        <dbReference type="EMBL" id="KAK7069589.1"/>
    </source>
</evidence>
<dbReference type="NCBIfam" id="TIGR01989">
    <property type="entry name" value="COQ6"/>
    <property type="match status" value="1"/>
</dbReference>
<comment type="caution">
    <text evidence="13">The sequence shown here is derived from an EMBL/GenBank/DDBJ whole genome shotgun (WGS) entry which is preliminary data.</text>
</comment>
<evidence type="ECO:0000256" key="10">
    <source>
        <dbReference type="ARBA" id="ARBA00023128"/>
    </source>
</evidence>
<keyword evidence="14" id="KW-1185">Reference proteome</keyword>
<accession>A0AAN8X012</accession>
<dbReference type="InterPro" id="IPR018168">
    <property type="entry name" value="Ubi_Hdrlase_CS"/>
</dbReference>
<dbReference type="InterPro" id="IPR000689">
    <property type="entry name" value="UbQ_mOase_COQ6"/>
</dbReference>
<evidence type="ECO:0000256" key="8">
    <source>
        <dbReference type="ARBA" id="ARBA00023002"/>
    </source>
</evidence>
<keyword evidence="11" id="KW-0472">Membrane</keyword>
<evidence type="ECO:0000256" key="9">
    <source>
        <dbReference type="ARBA" id="ARBA00023033"/>
    </source>
</evidence>
<comment type="cofactor">
    <cofactor evidence="1">
        <name>FAD</name>
        <dbReference type="ChEBI" id="CHEBI:57692"/>
    </cofactor>
</comment>
<dbReference type="PROSITE" id="PS01304">
    <property type="entry name" value="UBIH"/>
    <property type="match status" value="1"/>
</dbReference>
<feature type="domain" description="FAD-binding" evidence="12">
    <location>
        <begin position="364"/>
        <end position="425"/>
    </location>
</feature>
<reference evidence="13 14" key="1">
    <citation type="submission" date="2023-11" db="EMBL/GenBank/DDBJ databases">
        <title>Halocaridina rubra genome assembly.</title>
        <authorList>
            <person name="Smith C."/>
        </authorList>
    </citation>
    <scope>NUCLEOTIDE SEQUENCE [LARGE SCALE GENOMIC DNA]</scope>
    <source>
        <strain evidence="13">EP-1</strain>
        <tissue evidence="13">Whole</tissue>
    </source>
</reference>
<dbReference type="PANTHER" id="PTHR43876:SF7">
    <property type="entry name" value="UBIQUINONE BIOSYNTHESIS MONOOXYGENASE COQ6, MITOCHONDRIAL"/>
    <property type="match status" value="1"/>
</dbReference>
<dbReference type="PRINTS" id="PR00420">
    <property type="entry name" value="RNGMNOXGNASE"/>
</dbReference>
<evidence type="ECO:0000256" key="2">
    <source>
        <dbReference type="ARBA" id="ARBA00005349"/>
    </source>
</evidence>
<dbReference type="InterPro" id="IPR002938">
    <property type="entry name" value="FAD-bd"/>
</dbReference>
<dbReference type="Pfam" id="PF01494">
    <property type="entry name" value="FAD_binding_3"/>
    <property type="match status" value="2"/>
</dbReference>
<dbReference type="SUPFAM" id="SSF51905">
    <property type="entry name" value="FAD/NAD(P)-binding domain"/>
    <property type="match status" value="1"/>
</dbReference>
<evidence type="ECO:0000256" key="3">
    <source>
        <dbReference type="ARBA" id="ARBA00022630"/>
    </source>
</evidence>
<evidence type="ECO:0000256" key="1">
    <source>
        <dbReference type="ARBA" id="ARBA00001974"/>
    </source>
</evidence>
<evidence type="ECO:0000256" key="5">
    <source>
        <dbReference type="ARBA" id="ARBA00022792"/>
    </source>
</evidence>
<dbReference type="AlphaFoldDB" id="A0AAN8X012"/>
<dbReference type="FunFam" id="3.50.50.60:FF:000021">
    <property type="entry name" value="Ubiquinone biosynthesis monooxygenase COQ6"/>
    <property type="match status" value="1"/>
</dbReference>
<name>A0AAN8X012_HALRR</name>
<keyword evidence="3" id="KW-0285">Flavoprotein</keyword>
<evidence type="ECO:0000256" key="11">
    <source>
        <dbReference type="ARBA" id="ARBA00023136"/>
    </source>
</evidence>
<keyword evidence="7" id="KW-0809">Transit peptide</keyword>
<keyword evidence="8" id="KW-0560">Oxidoreductase</keyword>
<dbReference type="GO" id="GO:0005739">
    <property type="term" value="C:mitochondrion"/>
    <property type="evidence" value="ECO:0007669"/>
    <property type="project" value="TreeGrafter"/>
</dbReference>
<evidence type="ECO:0000256" key="7">
    <source>
        <dbReference type="ARBA" id="ARBA00022946"/>
    </source>
</evidence>
<evidence type="ECO:0000256" key="6">
    <source>
        <dbReference type="ARBA" id="ARBA00022827"/>
    </source>
</evidence>
<keyword evidence="9 13" id="KW-0503">Monooxygenase</keyword>
<dbReference type="InterPro" id="IPR051205">
    <property type="entry name" value="UbiH/COQ6_monooxygenase"/>
</dbReference>
<keyword evidence="4" id="KW-0831">Ubiquinone biosynthesis</keyword>
<dbReference type="InterPro" id="IPR036188">
    <property type="entry name" value="FAD/NAD-bd_sf"/>
</dbReference>
<protein>
    <submittedName>
        <fullName evidence="13">Ubiquinone biosynthesis monooxygenase</fullName>
    </submittedName>
</protein>
<dbReference type="Gene3D" id="3.50.50.60">
    <property type="entry name" value="FAD/NAD(P)-binding domain"/>
    <property type="match status" value="2"/>
</dbReference>
<evidence type="ECO:0000313" key="14">
    <source>
        <dbReference type="Proteomes" id="UP001381693"/>
    </source>
</evidence>
<dbReference type="Proteomes" id="UP001381693">
    <property type="component" value="Unassembled WGS sequence"/>
</dbReference>
<keyword evidence="13" id="KW-0830">Ubiquinone</keyword>
<dbReference type="InterPro" id="IPR010971">
    <property type="entry name" value="UbiH/COQ6"/>
</dbReference>
<dbReference type="GO" id="GO:0071949">
    <property type="term" value="F:FAD binding"/>
    <property type="evidence" value="ECO:0007669"/>
    <property type="project" value="InterPro"/>
</dbReference>
<evidence type="ECO:0000259" key="12">
    <source>
        <dbReference type="Pfam" id="PF01494"/>
    </source>
</evidence>
<comment type="similarity">
    <text evidence="2">Belongs to the UbiH/COQ6 family.</text>
</comment>
<dbReference type="NCBIfam" id="TIGR01988">
    <property type="entry name" value="Ubi-OHases"/>
    <property type="match status" value="1"/>
</dbReference>
<proteinExistence type="inferred from homology"/>
<dbReference type="EMBL" id="JAXCGZ010016076">
    <property type="protein sequence ID" value="KAK7069589.1"/>
    <property type="molecule type" value="Genomic_DNA"/>
</dbReference>
<gene>
    <name evidence="13" type="primary">COQ6</name>
    <name evidence="13" type="ORF">SK128_025217</name>
</gene>
<dbReference type="PANTHER" id="PTHR43876">
    <property type="entry name" value="UBIQUINONE BIOSYNTHESIS MONOOXYGENASE COQ6, MITOCHONDRIAL"/>
    <property type="match status" value="1"/>
</dbReference>
<organism evidence="13 14">
    <name type="scientific">Halocaridina rubra</name>
    <name type="common">Hawaiian red shrimp</name>
    <dbReference type="NCBI Taxonomy" id="373956"/>
    <lineage>
        <taxon>Eukaryota</taxon>
        <taxon>Metazoa</taxon>
        <taxon>Ecdysozoa</taxon>
        <taxon>Arthropoda</taxon>
        <taxon>Crustacea</taxon>
        <taxon>Multicrustacea</taxon>
        <taxon>Malacostraca</taxon>
        <taxon>Eumalacostraca</taxon>
        <taxon>Eucarida</taxon>
        <taxon>Decapoda</taxon>
        <taxon>Pleocyemata</taxon>
        <taxon>Caridea</taxon>
        <taxon>Atyoidea</taxon>
        <taxon>Atyidae</taxon>
        <taxon>Halocaridina</taxon>
    </lineage>
</organism>
<feature type="domain" description="FAD-binding" evidence="12">
    <location>
        <begin position="92"/>
        <end position="305"/>
    </location>
</feature>
<dbReference type="GO" id="GO:0106364">
    <property type="term" value="F:4-hydroxy-3-all-trans-polyprenylbenzoate oxygenase activity"/>
    <property type="evidence" value="ECO:0007669"/>
    <property type="project" value="InterPro"/>
</dbReference>
<keyword evidence="6" id="KW-0274">FAD</keyword>
<evidence type="ECO:0000256" key="4">
    <source>
        <dbReference type="ARBA" id="ARBA00022688"/>
    </source>
</evidence>